<protein>
    <recommendedName>
        <fullName evidence="3">Galactose oxidase</fullName>
    </recommendedName>
</protein>
<keyword evidence="2" id="KW-1185">Reference proteome</keyword>
<dbReference type="SUPFAM" id="SSF117281">
    <property type="entry name" value="Kelch motif"/>
    <property type="match status" value="1"/>
</dbReference>
<dbReference type="InterPro" id="IPR015915">
    <property type="entry name" value="Kelch-typ_b-propeller"/>
</dbReference>
<accession>A0A9P6QJS7</accession>
<proteinExistence type="predicted"/>
<reference evidence="1" key="1">
    <citation type="journal article" date="2020" name="Fungal Divers.">
        <title>Resolving the Mortierellaceae phylogeny through synthesis of multi-gene phylogenetics and phylogenomics.</title>
        <authorList>
            <person name="Vandepol N."/>
            <person name="Liber J."/>
            <person name="Desiro A."/>
            <person name="Na H."/>
            <person name="Kennedy M."/>
            <person name="Barry K."/>
            <person name="Grigoriev I.V."/>
            <person name="Miller A.N."/>
            <person name="O'Donnell K."/>
            <person name="Stajich J.E."/>
            <person name="Bonito G."/>
        </authorList>
    </citation>
    <scope>NUCLEOTIDE SEQUENCE</scope>
    <source>
        <strain evidence="1">NVP60</strain>
    </source>
</reference>
<dbReference type="OrthoDB" id="432528at2759"/>
<dbReference type="Proteomes" id="UP000823405">
    <property type="component" value="Unassembled WGS sequence"/>
</dbReference>
<comment type="caution">
    <text evidence="1">The sequence shown here is derived from an EMBL/GenBank/DDBJ whole genome shotgun (WGS) entry which is preliminary data.</text>
</comment>
<dbReference type="EMBL" id="JAAAIN010006128">
    <property type="protein sequence ID" value="KAG0271753.1"/>
    <property type="molecule type" value="Genomic_DNA"/>
</dbReference>
<name>A0A9P6QJS7_9FUNG</name>
<gene>
    <name evidence="1" type="ORF">BGZ97_011168</name>
</gene>
<evidence type="ECO:0000313" key="1">
    <source>
        <dbReference type="EMBL" id="KAG0271753.1"/>
    </source>
</evidence>
<evidence type="ECO:0008006" key="3">
    <source>
        <dbReference type="Google" id="ProtNLM"/>
    </source>
</evidence>
<dbReference type="AlphaFoldDB" id="A0A9P6QJS7"/>
<organism evidence="1 2">
    <name type="scientific">Linnemannia gamsii</name>
    <dbReference type="NCBI Taxonomy" id="64522"/>
    <lineage>
        <taxon>Eukaryota</taxon>
        <taxon>Fungi</taxon>
        <taxon>Fungi incertae sedis</taxon>
        <taxon>Mucoromycota</taxon>
        <taxon>Mortierellomycotina</taxon>
        <taxon>Mortierellomycetes</taxon>
        <taxon>Mortierellales</taxon>
        <taxon>Mortierellaceae</taxon>
        <taxon>Linnemannia</taxon>
    </lineage>
</organism>
<dbReference type="Gene3D" id="2.120.10.80">
    <property type="entry name" value="Kelch-type beta propeller"/>
    <property type="match status" value="1"/>
</dbReference>
<sequence>MAYASVQDTTLYMQGGFNTNFTDVFYSLDLTQRSWSIFSPPWKSLPAPSIKTDANPRATISNGMTLSKDQTRLILWAEPGVFVYDIAAGSWTNKTVDSLAGFVPLWFNYRRAATHGETGLVYIPGGASAGTKMVVLNPDT</sequence>
<feature type="non-terminal residue" evidence="1">
    <location>
        <position position="140"/>
    </location>
</feature>
<evidence type="ECO:0000313" key="2">
    <source>
        <dbReference type="Proteomes" id="UP000823405"/>
    </source>
</evidence>